<dbReference type="Pfam" id="PF01607">
    <property type="entry name" value="CBM_14"/>
    <property type="match status" value="2"/>
</dbReference>
<keyword evidence="3" id="KW-1185">Reference proteome</keyword>
<organism evidence="2 3">
    <name type="scientific">Ridgeia piscesae</name>
    <name type="common">Tubeworm</name>
    <dbReference type="NCBI Taxonomy" id="27915"/>
    <lineage>
        <taxon>Eukaryota</taxon>
        <taxon>Metazoa</taxon>
        <taxon>Spiralia</taxon>
        <taxon>Lophotrochozoa</taxon>
        <taxon>Annelida</taxon>
        <taxon>Polychaeta</taxon>
        <taxon>Sedentaria</taxon>
        <taxon>Canalipalpata</taxon>
        <taxon>Sabellida</taxon>
        <taxon>Siboglinidae</taxon>
        <taxon>Ridgeia</taxon>
    </lineage>
</organism>
<proteinExistence type="predicted"/>
<dbReference type="SUPFAM" id="SSF57625">
    <property type="entry name" value="Invertebrate chitin-binding proteins"/>
    <property type="match status" value="2"/>
</dbReference>
<feature type="domain" description="Chitin-binding type-2" evidence="1">
    <location>
        <begin position="276"/>
        <end position="323"/>
    </location>
</feature>
<dbReference type="PROSITE" id="PS50940">
    <property type="entry name" value="CHIT_BIND_II"/>
    <property type="match status" value="1"/>
</dbReference>
<dbReference type="InterPro" id="IPR036508">
    <property type="entry name" value="Chitin-bd_dom_sf"/>
</dbReference>
<reference evidence="2" key="1">
    <citation type="journal article" date="2023" name="Mol. Biol. Evol.">
        <title>Third-Generation Sequencing Reveals the Adaptive Role of the Epigenome in Three Deep-Sea Polychaetes.</title>
        <authorList>
            <person name="Perez M."/>
            <person name="Aroh O."/>
            <person name="Sun Y."/>
            <person name="Lan Y."/>
            <person name="Juniper S.K."/>
            <person name="Young C.R."/>
            <person name="Angers B."/>
            <person name="Qian P.Y."/>
        </authorList>
    </citation>
    <scope>NUCLEOTIDE SEQUENCE</scope>
    <source>
        <strain evidence="2">R07B-5</strain>
    </source>
</reference>
<dbReference type="InterPro" id="IPR002557">
    <property type="entry name" value="Chitin-bd_dom"/>
</dbReference>
<dbReference type="GO" id="GO:0008061">
    <property type="term" value="F:chitin binding"/>
    <property type="evidence" value="ECO:0007669"/>
    <property type="project" value="InterPro"/>
</dbReference>
<name>A0AAD9KD87_RIDPI</name>
<evidence type="ECO:0000313" key="2">
    <source>
        <dbReference type="EMBL" id="KAK2169564.1"/>
    </source>
</evidence>
<dbReference type="SMART" id="SM00494">
    <property type="entry name" value="ChtBD2"/>
    <property type="match status" value="2"/>
</dbReference>
<sequence length="391" mass="44521">MFSHRAGGIGVFHSVSVRWNRPWIIDVAKEEYKERDAAHITNCSSEGHSSSTSGLPRFCNYVEDYRSSDGGGHRGRRARYYECRRHVIVRHHYCGDNTQCLIKGVCGKCQDSCHGKRDGDYPSLDNPRPFYYHCENGFLSYRTCHPNEVFNAWTRKCACYEVFCEKGDGYQPSVCGNGCNGYVKCEGGFAVINRSCPQCVFTVIMSKLLAALVALSIAYSVQGCSDSCVGRQNGRCYPSACGPCNYYFKCQRTIVVEQYCRASSYCYLNGRCRPCGDSCERKRDGVYPSVNRARPYYYQCEAGQLYYRECQPFQIFNAWTRKCECFEGACLHGNGWRSSFCRGKGWRVFCSGGFARYYRQCPRPRPHVCCHTYTCVSTCTSYYGRGHCCRG</sequence>
<evidence type="ECO:0000313" key="3">
    <source>
        <dbReference type="Proteomes" id="UP001209878"/>
    </source>
</evidence>
<protein>
    <recommendedName>
        <fullName evidence="1">Chitin-binding type-2 domain-containing protein</fullName>
    </recommendedName>
</protein>
<dbReference type="Proteomes" id="UP001209878">
    <property type="component" value="Unassembled WGS sequence"/>
</dbReference>
<gene>
    <name evidence="2" type="ORF">NP493_1185g00066</name>
</gene>
<comment type="caution">
    <text evidence="2">The sequence shown here is derived from an EMBL/GenBank/DDBJ whole genome shotgun (WGS) entry which is preliminary data.</text>
</comment>
<evidence type="ECO:0000259" key="1">
    <source>
        <dbReference type="PROSITE" id="PS50940"/>
    </source>
</evidence>
<dbReference type="GO" id="GO:0005576">
    <property type="term" value="C:extracellular region"/>
    <property type="evidence" value="ECO:0007669"/>
    <property type="project" value="InterPro"/>
</dbReference>
<dbReference type="AlphaFoldDB" id="A0AAD9KD87"/>
<dbReference type="EMBL" id="JAODUO010001184">
    <property type="protein sequence ID" value="KAK2169564.1"/>
    <property type="molecule type" value="Genomic_DNA"/>
</dbReference>
<accession>A0AAD9KD87</accession>